<dbReference type="SUPFAM" id="SSF56821">
    <property type="entry name" value="Prismane protein-like"/>
    <property type="match status" value="1"/>
</dbReference>
<sequence>MITQLLTQDLADVTGAVVRVELEAKGAADWMIAHIAEKRSGLGLDVVGV</sequence>
<evidence type="ECO:0000256" key="3">
    <source>
        <dbReference type="ARBA" id="ARBA00023014"/>
    </source>
</evidence>
<evidence type="ECO:0000313" key="4">
    <source>
        <dbReference type="EMBL" id="EQD48921.1"/>
    </source>
</evidence>
<keyword evidence="2" id="KW-0408">Iron</keyword>
<gene>
    <name evidence="4" type="ORF">B1A_13878</name>
</gene>
<organism evidence="4">
    <name type="scientific">mine drainage metagenome</name>
    <dbReference type="NCBI Taxonomy" id="410659"/>
    <lineage>
        <taxon>unclassified sequences</taxon>
        <taxon>metagenomes</taxon>
        <taxon>ecological metagenomes</taxon>
    </lineage>
</organism>
<keyword evidence="1" id="KW-0479">Metal-binding</keyword>
<accession>T0ZKR9</accession>
<dbReference type="InterPro" id="IPR011254">
    <property type="entry name" value="Prismane-like_sf"/>
</dbReference>
<dbReference type="GO" id="GO:0016491">
    <property type="term" value="F:oxidoreductase activity"/>
    <property type="evidence" value="ECO:0007669"/>
    <property type="project" value="InterPro"/>
</dbReference>
<reference evidence="4" key="2">
    <citation type="journal article" date="2014" name="ISME J.">
        <title>Microbial stratification in low pH oxic and suboxic macroscopic growths along an acid mine drainage.</title>
        <authorList>
            <person name="Mendez-Garcia C."/>
            <person name="Mesa V."/>
            <person name="Sprenger R.R."/>
            <person name="Richter M."/>
            <person name="Diez M.S."/>
            <person name="Solano J."/>
            <person name="Bargiela R."/>
            <person name="Golyshina O.V."/>
            <person name="Manteca A."/>
            <person name="Ramos J.L."/>
            <person name="Gallego J.R."/>
            <person name="Llorente I."/>
            <person name="Martins Dos Santos V.A."/>
            <person name="Jensen O.N."/>
            <person name="Pelaez A.I."/>
            <person name="Sanchez J."/>
            <person name="Ferrer M."/>
        </authorList>
    </citation>
    <scope>NUCLEOTIDE SEQUENCE</scope>
</reference>
<evidence type="ECO:0000256" key="1">
    <source>
        <dbReference type="ARBA" id="ARBA00022723"/>
    </source>
</evidence>
<name>T0ZKR9_9ZZZZ</name>
<protein>
    <submittedName>
        <fullName evidence="4">Uncharacterized protein</fullName>
    </submittedName>
</protein>
<proteinExistence type="predicted"/>
<dbReference type="InterPro" id="IPR016099">
    <property type="entry name" value="Prismane-like_a/b-sand"/>
</dbReference>
<dbReference type="GO" id="GO:0051536">
    <property type="term" value="F:iron-sulfur cluster binding"/>
    <property type="evidence" value="ECO:0007669"/>
    <property type="project" value="UniProtKB-KW"/>
</dbReference>
<keyword evidence="3" id="KW-0411">Iron-sulfur</keyword>
<evidence type="ECO:0000256" key="2">
    <source>
        <dbReference type="ARBA" id="ARBA00023004"/>
    </source>
</evidence>
<dbReference type="AlphaFoldDB" id="T0ZKR9"/>
<dbReference type="Gene3D" id="3.40.50.2030">
    <property type="match status" value="1"/>
</dbReference>
<dbReference type="EMBL" id="AUZX01010180">
    <property type="protein sequence ID" value="EQD48921.1"/>
    <property type="molecule type" value="Genomic_DNA"/>
</dbReference>
<comment type="caution">
    <text evidence="4">The sequence shown here is derived from an EMBL/GenBank/DDBJ whole genome shotgun (WGS) entry which is preliminary data.</text>
</comment>
<dbReference type="GO" id="GO:0046872">
    <property type="term" value="F:metal ion binding"/>
    <property type="evidence" value="ECO:0007669"/>
    <property type="project" value="UniProtKB-KW"/>
</dbReference>
<reference evidence="4" key="1">
    <citation type="submission" date="2013-08" db="EMBL/GenBank/DDBJ databases">
        <authorList>
            <person name="Mendez C."/>
            <person name="Richter M."/>
            <person name="Ferrer M."/>
            <person name="Sanchez J."/>
        </authorList>
    </citation>
    <scope>NUCLEOTIDE SEQUENCE</scope>
</reference>